<organism evidence="1 2">
    <name type="scientific">candidate division WOR-3 bacterium JGI_Cruoil_03_44_89</name>
    <dbReference type="NCBI Taxonomy" id="1973748"/>
    <lineage>
        <taxon>Bacteria</taxon>
        <taxon>Bacteria division WOR-3</taxon>
    </lineage>
</organism>
<dbReference type="EMBL" id="NOZQ01000187">
    <property type="protein sequence ID" value="OYD14353.1"/>
    <property type="molecule type" value="Genomic_DNA"/>
</dbReference>
<gene>
    <name evidence="1" type="ORF">CH333_08205</name>
</gene>
<evidence type="ECO:0000313" key="2">
    <source>
        <dbReference type="Proteomes" id="UP000215215"/>
    </source>
</evidence>
<proteinExistence type="predicted"/>
<accession>A0A235BPC8</accession>
<sequence>MAKVTIAIPTYWTWGMGKSIPSGDTIYDHPTPLDQSGTLARLLESLKVIDYSDFNIVVLTAATNSSLVKAAASKVNGIIERFNDSFQIMQFAPHNLKILRQHLKKLDLGDHIIQISLCGYPNVRNVQLIITHVLGSDVMVGLDDDEIVTDKGYLNKAVEFIGKEKDGNFVGGVAGLYLDRQGNYELSEKERGRKEKESNLFIRKEVIMDDAILSLERNSNRLVETPFVFGGNMVIHRNVFEKVAFDPYITRGEDVDYLINGRMLGCHFFLDKDLQIVHLPPKPTPCTDYFKLKQDVIRFIYERYKLSIAKAYLGFKAIAPEELDPYPGCFLRKNVENHALEALNWVRPGDIGETLSLEEFVAAANQYAQQVSHKYFRFQKEWGKIMKIIERDTGIRKYLMSLMLS</sequence>
<protein>
    <recommendedName>
        <fullName evidence="3">Glycosyltransferase 2-like domain-containing protein</fullName>
    </recommendedName>
</protein>
<comment type="caution">
    <text evidence="1">The sequence shown here is derived from an EMBL/GenBank/DDBJ whole genome shotgun (WGS) entry which is preliminary data.</text>
</comment>
<dbReference type="SUPFAM" id="SSF53448">
    <property type="entry name" value="Nucleotide-diphospho-sugar transferases"/>
    <property type="match status" value="1"/>
</dbReference>
<evidence type="ECO:0000313" key="1">
    <source>
        <dbReference type="EMBL" id="OYD14353.1"/>
    </source>
</evidence>
<dbReference type="Proteomes" id="UP000215215">
    <property type="component" value="Unassembled WGS sequence"/>
</dbReference>
<name>A0A235BPC8_UNCW3</name>
<dbReference type="AlphaFoldDB" id="A0A235BPC8"/>
<dbReference type="Gene3D" id="3.90.550.10">
    <property type="entry name" value="Spore Coat Polysaccharide Biosynthesis Protein SpsA, Chain A"/>
    <property type="match status" value="1"/>
</dbReference>
<reference evidence="1 2" key="1">
    <citation type="submission" date="2017-07" db="EMBL/GenBank/DDBJ databases">
        <title>Recovery of genomes from metagenomes via a dereplication, aggregation, and scoring strategy.</title>
        <authorList>
            <person name="Sieber C.M."/>
            <person name="Probst A.J."/>
            <person name="Sharrar A."/>
            <person name="Thomas B.C."/>
            <person name="Hess M."/>
            <person name="Tringe S.G."/>
            <person name="Banfield J.F."/>
        </authorList>
    </citation>
    <scope>NUCLEOTIDE SEQUENCE [LARGE SCALE GENOMIC DNA]</scope>
    <source>
        <strain evidence="1">JGI_Cruoil_03_44_89</strain>
    </source>
</reference>
<evidence type="ECO:0008006" key="3">
    <source>
        <dbReference type="Google" id="ProtNLM"/>
    </source>
</evidence>
<dbReference type="InterPro" id="IPR029044">
    <property type="entry name" value="Nucleotide-diphossugar_trans"/>
</dbReference>